<dbReference type="SUPFAM" id="SSF56317">
    <property type="entry name" value="Carbon-nitrogen hydrolase"/>
    <property type="match status" value="1"/>
</dbReference>
<dbReference type="GO" id="GO:0016787">
    <property type="term" value="F:hydrolase activity"/>
    <property type="evidence" value="ECO:0007669"/>
    <property type="project" value="UniProtKB-KW"/>
</dbReference>
<dbReference type="EMBL" id="RBZM01000007">
    <property type="protein sequence ID" value="RKP51405.1"/>
    <property type="molecule type" value="Genomic_DNA"/>
</dbReference>
<keyword evidence="4" id="KW-1185">Reference proteome</keyword>
<accession>A0A494XL09</accession>
<dbReference type="InterPro" id="IPR003010">
    <property type="entry name" value="C-N_Hydrolase"/>
</dbReference>
<dbReference type="Pfam" id="PF00795">
    <property type="entry name" value="CN_hydrolase"/>
    <property type="match status" value="1"/>
</dbReference>
<reference evidence="3 4" key="1">
    <citation type="submission" date="2018-10" db="EMBL/GenBank/DDBJ databases">
        <title>Cohnella sp. M2MS4P-1, whole genome shotgun sequence.</title>
        <authorList>
            <person name="Tuo L."/>
        </authorList>
    </citation>
    <scope>NUCLEOTIDE SEQUENCE [LARGE SCALE GENOMIC DNA]</scope>
    <source>
        <strain evidence="3 4">M2MS4P-1</strain>
    </source>
</reference>
<comment type="similarity">
    <text evidence="1">Belongs to the carbon-nitrogen hydrolase superfamily. NIT1/NIT2 family.</text>
</comment>
<protein>
    <submittedName>
        <fullName evidence="3">Carbon-nitrogen hydrolase family protein</fullName>
    </submittedName>
</protein>
<dbReference type="CDD" id="cd07197">
    <property type="entry name" value="nitrilase"/>
    <property type="match status" value="1"/>
</dbReference>
<dbReference type="AlphaFoldDB" id="A0A494XL09"/>
<proteinExistence type="inferred from homology"/>
<gene>
    <name evidence="3" type="ORF">D7Z26_16555</name>
</gene>
<evidence type="ECO:0000313" key="4">
    <source>
        <dbReference type="Proteomes" id="UP000282076"/>
    </source>
</evidence>
<dbReference type="InterPro" id="IPR036526">
    <property type="entry name" value="C-N_Hydrolase_sf"/>
</dbReference>
<dbReference type="Gene3D" id="3.60.110.10">
    <property type="entry name" value="Carbon-nitrogen hydrolase"/>
    <property type="match status" value="1"/>
</dbReference>
<feature type="domain" description="CN hydrolase" evidence="2">
    <location>
        <begin position="23"/>
        <end position="249"/>
    </location>
</feature>
<organism evidence="3 4">
    <name type="scientific">Cohnella endophytica</name>
    <dbReference type="NCBI Taxonomy" id="2419778"/>
    <lineage>
        <taxon>Bacteria</taxon>
        <taxon>Bacillati</taxon>
        <taxon>Bacillota</taxon>
        <taxon>Bacilli</taxon>
        <taxon>Bacillales</taxon>
        <taxon>Paenibacillaceae</taxon>
        <taxon>Cohnella</taxon>
    </lineage>
</organism>
<comment type="caution">
    <text evidence="3">The sequence shown here is derived from an EMBL/GenBank/DDBJ whole genome shotgun (WGS) entry which is preliminary data.</text>
</comment>
<keyword evidence="3" id="KW-0378">Hydrolase</keyword>
<name>A0A494XL09_9BACL</name>
<dbReference type="Proteomes" id="UP000282076">
    <property type="component" value="Unassembled WGS sequence"/>
</dbReference>
<evidence type="ECO:0000259" key="2">
    <source>
        <dbReference type="PROSITE" id="PS50263"/>
    </source>
</evidence>
<evidence type="ECO:0000256" key="1">
    <source>
        <dbReference type="ARBA" id="ARBA00010613"/>
    </source>
</evidence>
<evidence type="ECO:0000313" key="3">
    <source>
        <dbReference type="EMBL" id="RKP51405.1"/>
    </source>
</evidence>
<dbReference type="PANTHER" id="PTHR23088">
    <property type="entry name" value="NITRILASE-RELATED"/>
    <property type="match status" value="1"/>
</dbReference>
<sequence length="334" mass="37287">MDPGMTGAGRMSNYVKISTLGSRNFTVDEQLAPDEIVERVIGHLQEKLSQVLPEQPDLIVLPEFSDIPFNLYLSPAKTLAYCRVRGARILNWFADIARRHRCHIAYPTIWAQENQPAKNSITLLDRNGTVIGEYSKNHLTLGEMEEYGMACGKEAPIIACDFGRVACVVCFDLNFDRLRLQYAAAKPDLILFSSIFHGAFMQQYWAYSCRAHFAGAVGGGQPSAVVSPVGEILATSTNYFDYVTTTVNLDCAVVHLDYNMERLRALKSKHGSKVKIADPGYLGAVLISSETDECTIRDMMKEFDIELLDDYLTRALAWQSAPEHIKHPEDGEPL</sequence>
<dbReference type="PANTHER" id="PTHR23088:SF27">
    <property type="entry name" value="DEAMINATED GLUTATHIONE AMIDASE"/>
    <property type="match status" value="1"/>
</dbReference>
<dbReference type="PROSITE" id="PS50263">
    <property type="entry name" value="CN_HYDROLASE"/>
    <property type="match status" value="1"/>
</dbReference>